<sequence length="378" mass="41132">MTDLRRIRVDQVGSFLRPETLKSAFLAHARGTLSMEALVAKQDEAIRALVAKQEALGLPFVTDGEFCRLNWQVSFSDVAGWDLWAGSWAQFLKSPSNLGEGETPNEKGTDAVLSYRTPATGKLRLVESFPAKEAAFLRSVTTLPAKITLMGPDRVCQMCDVPGSAPFYADADAFLADVVAIQHAMVTELAEAGVAYVQIDEPSFTGYVDPATLARMEERGEDPLANLNRAIAADNAVIAGLPSGVTTGLHICRGNRASMWHREGSYDAIAEAVFGGLQHDRLLLEYDTSRAGGFEPLRFVPKGRMVVLGLVTTKTGEVETVEDLLRRLEEAGRFIDLDQVALSPQCGFASGIGGNMLPESAQWRKMEVILETARRLWG</sequence>
<keyword evidence="3" id="KW-1185">Reference proteome</keyword>
<gene>
    <name evidence="2" type="ORF">KPL78_19705</name>
</gene>
<dbReference type="SUPFAM" id="SSF51726">
    <property type="entry name" value="UROD/MetE-like"/>
    <property type="match status" value="1"/>
</dbReference>
<dbReference type="PANTHER" id="PTHR43844">
    <property type="entry name" value="METHIONINE SYNTHASE"/>
    <property type="match status" value="1"/>
</dbReference>
<dbReference type="Pfam" id="PF01717">
    <property type="entry name" value="Meth_synt_2"/>
    <property type="match status" value="1"/>
</dbReference>
<dbReference type="InterPro" id="IPR038071">
    <property type="entry name" value="UROD/MetE-like_sf"/>
</dbReference>
<evidence type="ECO:0000259" key="1">
    <source>
        <dbReference type="Pfam" id="PF01717"/>
    </source>
</evidence>
<dbReference type="PANTHER" id="PTHR43844:SF1">
    <property type="entry name" value="METHIONINE SYNTHASE"/>
    <property type="match status" value="1"/>
</dbReference>
<evidence type="ECO:0000313" key="2">
    <source>
        <dbReference type="EMBL" id="MBW6400095.1"/>
    </source>
</evidence>
<feature type="domain" description="Cobalamin-independent methionine synthase MetE C-terminal/archaeal" evidence="1">
    <location>
        <begin position="170"/>
        <end position="349"/>
    </location>
</feature>
<dbReference type="RefSeq" id="WP_219764708.1">
    <property type="nucleotide sequence ID" value="NZ_JAHYBZ010000007.1"/>
</dbReference>
<proteinExistence type="predicted"/>
<evidence type="ECO:0000313" key="3">
    <source>
        <dbReference type="Proteomes" id="UP001196565"/>
    </source>
</evidence>
<accession>A0ABS7ADG6</accession>
<organism evidence="2 3">
    <name type="scientific">Roseomonas alba</name>
    <dbReference type="NCBI Taxonomy" id="2846776"/>
    <lineage>
        <taxon>Bacteria</taxon>
        <taxon>Pseudomonadati</taxon>
        <taxon>Pseudomonadota</taxon>
        <taxon>Alphaproteobacteria</taxon>
        <taxon>Acetobacterales</taxon>
        <taxon>Roseomonadaceae</taxon>
        <taxon>Roseomonas</taxon>
    </lineage>
</organism>
<name>A0ABS7ADG6_9PROT</name>
<protein>
    <recommendedName>
        <fullName evidence="1">Cobalamin-independent methionine synthase MetE C-terminal/archaeal domain-containing protein</fullName>
    </recommendedName>
</protein>
<dbReference type="EMBL" id="JAHYBZ010000007">
    <property type="protein sequence ID" value="MBW6400095.1"/>
    <property type="molecule type" value="Genomic_DNA"/>
</dbReference>
<dbReference type="CDD" id="cd03311">
    <property type="entry name" value="CIMS_C_terminal_like"/>
    <property type="match status" value="1"/>
</dbReference>
<reference evidence="2 3" key="1">
    <citation type="submission" date="2021-07" db="EMBL/GenBank/DDBJ databases">
        <authorList>
            <person name="So Y."/>
        </authorList>
    </citation>
    <scope>NUCLEOTIDE SEQUENCE [LARGE SCALE GENOMIC DNA]</scope>
    <source>
        <strain evidence="2 3">HJA6</strain>
    </source>
</reference>
<comment type="caution">
    <text evidence="2">The sequence shown here is derived from an EMBL/GenBank/DDBJ whole genome shotgun (WGS) entry which is preliminary data.</text>
</comment>
<dbReference type="Proteomes" id="UP001196565">
    <property type="component" value="Unassembled WGS sequence"/>
</dbReference>
<dbReference type="InterPro" id="IPR002629">
    <property type="entry name" value="Met_Synth_C/arc"/>
</dbReference>
<dbReference type="Gene3D" id="3.20.20.210">
    <property type="match status" value="1"/>
</dbReference>